<feature type="domain" description="PKD" evidence="1">
    <location>
        <begin position="195"/>
        <end position="239"/>
    </location>
</feature>
<reference evidence="2 3" key="1">
    <citation type="submission" date="2019-06" db="EMBL/GenBank/DDBJ databases">
        <title>Whole genome shotgun sequence of Cellulomonas uda NBRC 3747.</title>
        <authorList>
            <person name="Hosoyama A."/>
            <person name="Uohara A."/>
            <person name="Ohji S."/>
            <person name="Ichikawa N."/>
        </authorList>
    </citation>
    <scope>NUCLEOTIDE SEQUENCE [LARGE SCALE GENOMIC DNA]</scope>
    <source>
        <strain evidence="2 3">NBRC 3747</strain>
    </source>
</reference>
<dbReference type="SUPFAM" id="SSF49299">
    <property type="entry name" value="PKD domain"/>
    <property type="match status" value="1"/>
</dbReference>
<dbReference type="AlphaFoldDB" id="A0A4Y3KBU7"/>
<dbReference type="Proteomes" id="UP000315842">
    <property type="component" value="Unassembled WGS sequence"/>
</dbReference>
<dbReference type="InterPro" id="IPR035986">
    <property type="entry name" value="PKD_dom_sf"/>
</dbReference>
<dbReference type="EMBL" id="BJLP01000030">
    <property type="protein sequence ID" value="GEA81493.1"/>
    <property type="molecule type" value="Genomic_DNA"/>
</dbReference>
<dbReference type="Gene3D" id="2.60.40.10">
    <property type="entry name" value="Immunoglobulins"/>
    <property type="match status" value="1"/>
</dbReference>
<accession>A0A4Y3KBU7</accession>
<keyword evidence="3" id="KW-1185">Reference proteome</keyword>
<evidence type="ECO:0000313" key="3">
    <source>
        <dbReference type="Proteomes" id="UP000315842"/>
    </source>
</evidence>
<dbReference type="InterPro" id="IPR000601">
    <property type="entry name" value="PKD_dom"/>
</dbReference>
<sequence length="281" mass="31002">MKGLGRHAVLWAAAAIVVLVTAGATPEPPFPRTRVGEDVVELLDAFKGNLALRAWQANPDPRIAYARAPLCNVNSQYLTPEIDGTCAPPNGTVAVPGCGDDEPVEPLWRRTRPTPTSTNWSAWEMLSGWACPDDLLPPFSQEDLRRLTIEPLTAHRQPSGEEALVNKPLIVYADAEHRTFRTDLFGFGIDVDVYPVEYTWDFGDGQSLTTVDPGSPYPSFDVAHTYADELSAHLTLTTTWKGKYRVDEDPDHEWRDITGTAQTTTPFAPFDVIELRSTLVG</sequence>
<gene>
    <name evidence="2" type="ORF">CUD01_19370</name>
</gene>
<dbReference type="GO" id="GO:0005975">
    <property type="term" value="P:carbohydrate metabolic process"/>
    <property type="evidence" value="ECO:0007669"/>
    <property type="project" value="UniProtKB-ARBA"/>
</dbReference>
<name>A0A4Y3KBU7_CELUD</name>
<evidence type="ECO:0000259" key="1">
    <source>
        <dbReference type="PROSITE" id="PS50093"/>
    </source>
</evidence>
<protein>
    <recommendedName>
        <fullName evidence="1">PKD domain-containing protein</fullName>
    </recommendedName>
</protein>
<organism evidence="2 3">
    <name type="scientific">Cellulomonas uda</name>
    <dbReference type="NCBI Taxonomy" id="1714"/>
    <lineage>
        <taxon>Bacteria</taxon>
        <taxon>Bacillati</taxon>
        <taxon>Actinomycetota</taxon>
        <taxon>Actinomycetes</taxon>
        <taxon>Micrococcales</taxon>
        <taxon>Cellulomonadaceae</taxon>
        <taxon>Cellulomonas</taxon>
    </lineage>
</organism>
<proteinExistence type="predicted"/>
<comment type="caution">
    <text evidence="2">The sequence shown here is derived from an EMBL/GenBank/DDBJ whole genome shotgun (WGS) entry which is preliminary data.</text>
</comment>
<dbReference type="PROSITE" id="PS50093">
    <property type="entry name" value="PKD"/>
    <property type="match status" value="1"/>
</dbReference>
<evidence type="ECO:0000313" key="2">
    <source>
        <dbReference type="EMBL" id="GEA81493.1"/>
    </source>
</evidence>
<dbReference type="InterPro" id="IPR013783">
    <property type="entry name" value="Ig-like_fold"/>
</dbReference>